<sequence>VARRIREASVELPSGSVKTQTGEVLVRTTERRNLGSEFRDVVLLSHPDGTTVTIGDVAEVIDGFRETDQMATFNGKRAAMVSVFRIGDQRPMDIAGVVKNYIAERETALPEGVELSTWTDRSEMLQGRTDLLLRNGKIGLCLVLLSLGLFLNRKLAFWVTLGIPISFIGSLILLPLVDVSLNMISLFAYIITLGIVVDDAIVVGEAIYKYREEGQKGLEAAINGVKEVATPVIFAIMTSIIAFMPMLFVPGASGKFFRVIPWVVITVLLLSLVESL</sequence>
<dbReference type="PANTHER" id="PTHR32063">
    <property type="match status" value="1"/>
</dbReference>
<proteinExistence type="predicted"/>
<dbReference type="GO" id="GO:0042910">
    <property type="term" value="F:xenobiotic transmembrane transporter activity"/>
    <property type="evidence" value="ECO:0007669"/>
    <property type="project" value="TreeGrafter"/>
</dbReference>
<evidence type="ECO:0008006" key="3">
    <source>
        <dbReference type="Google" id="ProtNLM"/>
    </source>
</evidence>
<feature type="transmembrane region" description="Helical" evidence="1">
    <location>
        <begin position="131"/>
        <end position="149"/>
    </location>
</feature>
<dbReference type="Pfam" id="PF00873">
    <property type="entry name" value="ACR_tran"/>
    <property type="match status" value="1"/>
</dbReference>
<evidence type="ECO:0000256" key="1">
    <source>
        <dbReference type="SAM" id="Phobius"/>
    </source>
</evidence>
<feature type="transmembrane region" description="Helical" evidence="1">
    <location>
        <begin position="186"/>
        <end position="208"/>
    </location>
</feature>
<dbReference type="PRINTS" id="PR00702">
    <property type="entry name" value="ACRIFLAVINRP"/>
</dbReference>
<keyword evidence="1" id="KW-1133">Transmembrane helix</keyword>
<dbReference type="Gene3D" id="3.30.2090.10">
    <property type="entry name" value="Multidrug efflux transporter AcrB TolC docking domain, DN and DC subdomains"/>
    <property type="match status" value="1"/>
</dbReference>
<feature type="non-terminal residue" evidence="2">
    <location>
        <position position="276"/>
    </location>
</feature>
<feature type="transmembrane region" description="Helical" evidence="1">
    <location>
        <begin position="256"/>
        <end position="273"/>
    </location>
</feature>
<feature type="transmembrane region" description="Helical" evidence="1">
    <location>
        <begin position="228"/>
        <end position="249"/>
    </location>
</feature>
<name>A0A382WQE7_9ZZZZ</name>
<reference evidence="2" key="1">
    <citation type="submission" date="2018-05" db="EMBL/GenBank/DDBJ databases">
        <authorList>
            <person name="Lanie J.A."/>
            <person name="Ng W.-L."/>
            <person name="Kazmierczak K.M."/>
            <person name="Andrzejewski T.M."/>
            <person name="Davidsen T.M."/>
            <person name="Wayne K.J."/>
            <person name="Tettelin H."/>
            <person name="Glass J.I."/>
            <person name="Rusch D."/>
            <person name="Podicherti R."/>
            <person name="Tsui H.-C.T."/>
            <person name="Winkler M.E."/>
        </authorList>
    </citation>
    <scope>NUCLEOTIDE SEQUENCE</scope>
</reference>
<dbReference type="AlphaFoldDB" id="A0A382WQE7"/>
<evidence type="ECO:0000313" key="2">
    <source>
        <dbReference type="EMBL" id="SVD60368.1"/>
    </source>
</evidence>
<dbReference type="InterPro" id="IPR027463">
    <property type="entry name" value="AcrB_DN_DC_subdom"/>
</dbReference>
<dbReference type="SUPFAM" id="SSF82714">
    <property type="entry name" value="Multidrug efflux transporter AcrB TolC docking domain, DN and DC subdomains"/>
    <property type="match status" value="1"/>
</dbReference>
<dbReference type="SUPFAM" id="SSF82866">
    <property type="entry name" value="Multidrug efflux transporter AcrB transmembrane domain"/>
    <property type="match status" value="1"/>
</dbReference>
<dbReference type="Gene3D" id="1.20.1640.10">
    <property type="entry name" value="Multidrug efflux transporter AcrB transmembrane domain"/>
    <property type="match status" value="1"/>
</dbReference>
<dbReference type="GO" id="GO:0005886">
    <property type="term" value="C:plasma membrane"/>
    <property type="evidence" value="ECO:0007669"/>
    <property type="project" value="TreeGrafter"/>
</dbReference>
<feature type="non-terminal residue" evidence="2">
    <location>
        <position position="1"/>
    </location>
</feature>
<feature type="transmembrane region" description="Helical" evidence="1">
    <location>
        <begin position="155"/>
        <end position="174"/>
    </location>
</feature>
<accession>A0A382WQE7</accession>
<dbReference type="InterPro" id="IPR001036">
    <property type="entry name" value="Acrflvin-R"/>
</dbReference>
<dbReference type="Gene3D" id="3.30.70.1320">
    <property type="entry name" value="Multidrug efflux transporter AcrB pore domain like"/>
    <property type="match status" value="1"/>
</dbReference>
<gene>
    <name evidence="2" type="ORF">METZ01_LOCUS413222</name>
</gene>
<dbReference type="PANTHER" id="PTHR32063:SF33">
    <property type="entry name" value="RND SUPERFAMILY EFFLUX PUMP PERMEASE COMPONENT"/>
    <property type="match status" value="1"/>
</dbReference>
<protein>
    <recommendedName>
        <fullName evidence="3">SSD domain-containing protein</fullName>
    </recommendedName>
</protein>
<keyword evidence="1" id="KW-0812">Transmembrane</keyword>
<organism evidence="2">
    <name type="scientific">marine metagenome</name>
    <dbReference type="NCBI Taxonomy" id="408172"/>
    <lineage>
        <taxon>unclassified sequences</taxon>
        <taxon>metagenomes</taxon>
        <taxon>ecological metagenomes</taxon>
    </lineage>
</organism>
<dbReference type="EMBL" id="UINC01161278">
    <property type="protein sequence ID" value="SVD60368.1"/>
    <property type="molecule type" value="Genomic_DNA"/>
</dbReference>
<keyword evidence="1" id="KW-0472">Membrane</keyword>